<protein>
    <submittedName>
        <fullName evidence="1">Uncharacterized protein</fullName>
    </submittedName>
</protein>
<gene>
    <name evidence="1" type="primary">ORF33403</name>
</gene>
<proteinExistence type="predicted"/>
<dbReference type="AlphaFoldDB" id="A0A0B6YQN5"/>
<sequence>MNSLNTTHDDQEPKRRMCFRGAQSTKEHHRLERGQVCYISVAVCYDMLVSLNTAQDDQEERRKVCFCCCPKHQGISQARAIEVKCVTLELLYSIRYTGTLEC</sequence>
<organism evidence="1">
    <name type="scientific">Arion vulgaris</name>
    <dbReference type="NCBI Taxonomy" id="1028688"/>
    <lineage>
        <taxon>Eukaryota</taxon>
        <taxon>Metazoa</taxon>
        <taxon>Spiralia</taxon>
        <taxon>Lophotrochozoa</taxon>
        <taxon>Mollusca</taxon>
        <taxon>Gastropoda</taxon>
        <taxon>Heterobranchia</taxon>
        <taxon>Euthyneura</taxon>
        <taxon>Panpulmonata</taxon>
        <taxon>Eupulmonata</taxon>
        <taxon>Stylommatophora</taxon>
        <taxon>Helicina</taxon>
        <taxon>Arionoidea</taxon>
        <taxon>Arionidae</taxon>
        <taxon>Arion</taxon>
    </lineage>
</organism>
<evidence type="ECO:0000313" key="1">
    <source>
        <dbReference type="EMBL" id="CEK58533.1"/>
    </source>
</evidence>
<name>A0A0B6YQN5_9EUPU</name>
<accession>A0A0B6YQN5</accession>
<reference evidence="1" key="1">
    <citation type="submission" date="2014-12" db="EMBL/GenBank/DDBJ databases">
        <title>Insight into the proteome of Arion vulgaris.</title>
        <authorList>
            <person name="Aradska J."/>
            <person name="Bulat T."/>
            <person name="Smidak R."/>
            <person name="Sarate P."/>
            <person name="Gangsoo J."/>
            <person name="Sialana F."/>
            <person name="Bilban M."/>
            <person name="Lubec G."/>
        </authorList>
    </citation>
    <scope>NUCLEOTIDE SEQUENCE</scope>
    <source>
        <tissue evidence="1">Skin</tissue>
    </source>
</reference>
<dbReference type="EMBL" id="HACG01011668">
    <property type="protein sequence ID" value="CEK58533.1"/>
    <property type="molecule type" value="Transcribed_RNA"/>
</dbReference>